<keyword evidence="1" id="KW-0732">Signal</keyword>
<dbReference type="InterPro" id="IPR058094">
    <property type="entry name" value="Ig-like_OmpL47-like"/>
</dbReference>
<name>A0ABS1KPH8_9BACT</name>
<dbReference type="RefSeq" id="WP_202008589.1">
    <property type="nucleotide sequence ID" value="NZ_JAERRB010000002.1"/>
</dbReference>
<keyword evidence="3" id="KW-1185">Reference proteome</keyword>
<comment type="caution">
    <text evidence="2">The sequence shown here is derived from an EMBL/GenBank/DDBJ whole genome shotgun (WGS) entry which is preliminary data.</text>
</comment>
<dbReference type="NCBIfam" id="NF047446">
    <property type="entry name" value="barrel_OmpL47"/>
    <property type="match status" value="3"/>
</dbReference>
<dbReference type="Gene3D" id="3.30.1920.20">
    <property type="match status" value="1"/>
</dbReference>
<accession>A0ABS1KPH8</accession>
<evidence type="ECO:0000313" key="3">
    <source>
        <dbReference type="Proteomes" id="UP000613030"/>
    </source>
</evidence>
<organism evidence="2 3">
    <name type="scientific">Chryseolinea lacunae</name>
    <dbReference type="NCBI Taxonomy" id="2801331"/>
    <lineage>
        <taxon>Bacteria</taxon>
        <taxon>Pseudomonadati</taxon>
        <taxon>Bacteroidota</taxon>
        <taxon>Cytophagia</taxon>
        <taxon>Cytophagales</taxon>
        <taxon>Fulvivirgaceae</taxon>
        <taxon>Chryseolinea</taxon>
    </lineage>
</organism>
<gene>
    <name evidence="2" type="ORF">JI741_08375</name>
</gene>
<feature type="signal peptide" evidence="1">
    <location>
        <begin position="1"/>
        <end position="18"/>
    </location>
</feature>
<dbReference type="Proteomes" id="UP000613030">
    <property type="component" value="Unassembled WGS sequence"/>
</dbReference>
<evidence type="ECO:0008006" key="4">
    <source>
        <dbReference type="Google" id="ProtNLM"/>
    </source>
</evidence>
<protein>
    <recommendedName>
        <fullName evidence="4">T9SS C-terminal target domain-containing protein</fullName>
    </recommendedName>
</protein>
<evidence type="ECO:0000256" key="1">
    <source>
        <dbReference type="SAM" id="SignalP"/>
    </source>
</evidence>
<reference evidence="2 3" key="1">
    <citation type="submission" date="2021-01" db="EMBL/GenBank/DDBJ databases">
        <title>Chryseolinea sp. Jin1 Genome sequencing and assembly.</title>
        <authorList>
            <person name="Kim I."/>
        </authorList>
    </citation>
    <scope>NUCLEOTIDE SEQUENCE [LARGE SCALE GENOMIC DNA]</scope>
    <source>
        <strain evidence="2 3">Jin1</strain>
    </source>
</reference>
<dbReference type="EMBL" id="JAERRB010000002">
    <property type="protein sequence ID" value="MBL0741233.1"/>
    <property type="molecule type" value="Genomic_DNA"/>
</dbReference>
<evidence type="ECO:0000313" key="2">
    <source>
        <dbReference type="EMBL" id="MBL0741233.1"/>
    </source>
</evidence>
<proteinExistence type="predicted"/>
<feature type="chain" id="PRO_5046076130" description="T9SS C-terminal target domain-containing protein" evidence="1">
    <location>
        <begin position="19"/>
        <end position="573"/>
    </location>
</feature>
<sequence>MRSILILMLCTTMVGLSAAQTNPEPKNYTAPDGTLYWNKKLPVYVILSPTTDPTKGVVLKEENVNHVRVYHFDTEGINWIRTRWATDSVTGKTLLPEREVMWPVMADGLPPVTGAKYLSSGKFVSGGQVYYSGDLKVQLLAQDAVSGVESTYFNTGSGFQAYQEPFPLSADGPVNIKFYSVDHVGNAEDKDAARNKSDFIIDRTAPESALTLIGPHVGNVVSRKTKIELKGTDGGSGVANVLYGFNKDASQLYLNLLDLTGQRPNENTLSYQAVDRVKNIEPQHTYDFFLDVEAPAVDYAVDVDFYTNPSGVNYVSDRSSFSLSATDNKAGVNKIYYAFDNLVAKNEYASSLKADQKPGFHKLYYSADDKVENVSKVEVLNYIVDVKTPRISYHAIGPKLMRNDTLFMRSISKINITSVDDGPGQSGVKKLSYEIDNTGSIAFTEDFSLAGDGLRKLSITSSDQVNNATAASQTIFLDNAAPEIIEVFGVDNIGTKVLKDQSYTIYPKEVQLYLAATDKNVGTQSIQYAINGGRLNAYTAPIKNLPAANYSILIKAVDMLGNMTTKTIVFAIE</sequence>